<feature type="compositionally biased region" description="Basic and acidic residues" evidence="1">
    <location>
        <begin position="17"/>
        <end position="54"/>
    </location>
</feature>
<accession>A0A0P9D518</accession>
<evidence type="ECO:0000313" key="4">
    <source>
        <dbReference type="Proteomes" id="UP000050509"/>
    </source>
</evidence>
<keyword evidence="4" id="KW-1185">Reference proteome</keyword>
<feature type="compositionally biased region" description="Low complexity" evidence="1">
    <location>
        <begin position="57"/>
        <end position="67"/>
    </location>
</feature>
<evidence type="ECO:0000313" key="3">
    <source>
        <dbReference type="EMBL" id="KPV54163.1"/>
    </source>
</evidence>
<name>A0A0P9D518_9CHLR</name>
<keyword evidence="2" id="KW-0472">Membrane</keyword>
<proteinExistence type="predicted"/>
<organism evidence="3 4">
    <name type="scientific">Kouleothrix aurantiaca</name>
    <dbReference type="NCBI Taxonomy" id="186479"/>
    <lineage>
        <taxon>Bacteria</taxon>
        <taxon>Bacillati</taxon>
        <taxon>Chloroflexota</taxon>
        <taxon>Chloroflexia</taxon>
        <taxon>Chloroflexales</taxon>
        <taxon>Roseiflexineae</taxon>
        <taxon>Roseiflexaceae</taxon>
        <taxon>Kouleothrix</taxon>
    </lineage>
</organism>
<feature type="non-terminal residue" evidence="3">
    <location>
        <position position="163"/>
    </location>
</feature>
<dbReference type="EMBL" id="LJCR01000102">
    <property type="protein sequence ID" value="KPV54163.1"/>
    <property type="molecule type" value="Genomic_DNA"/>
</dbReference>
<reference evidence="3 4" key="1">
    <citation type="submission" date="2015-09" db="EMBL/GenBank/DDBJ databases">
        <title>Draft genome sequence of Kouleothrix aurantiaca JCM 19913.</title>
        <authorList>
            <person name="Hemp J."/>
        </authorList>
    </citation>
    <scope>NUCLEOTIDE SEQUENCE [LARGE SCALE GENOMIC DNA]</scope>
    <source>
        <strain evidence="3 4">COM-B</strain>
    </source>
</reference>
<dbReference type="AlphaFoldDB" id="A0A0P9D518"/>
<dbReference type="Proteomes" id="UP000050509">
    <property type="component" value="Unassembled WGS sequence"/>
</dbReference>
<feature type="region of interest" description="Disordered" evidence="1">
    <location>
        <begin position="1"/>
        <end position="99"/>
    </location>
</feature>
<protein>
    <submittedName>
        <fullName evidence="3">Uncharacterized protein</fullName>
    </submittedName>
</protein>
<comment type="caution">
    <text evidence="3">The sequence shown here is derived from an EMBL/GenBank/DDBJ whole genome shotgun (WGS) entry which is preliminary data.</text>
</comment>
<evidence type="ECO:0000256" key="2">
    <source>
        <dbReference type="SAM" id="Phobius"/>
    </source>
</evidence>
<sequence length="163" mass="18115">MSADAPRPRKPQTATAEAKRTNPRFEVKHEPLREGPKLLGGRRDLFEDIDDIRPRTARATVPAAAQPRRPEPLNRLASPPDAYAPPRAPEPLRNSLPKRTNDLHYADHLLRELPGARMATPRGPVYEEPGSFLRGRPWLLAMIAAVSLLVVWFAATPAQTVIS</sequence>
<keyword evidence="2" id="KW-1133">Transmembrane helix</keyword>
<keyword evidence="2" id="KW-0812">Transmembrane</keyword>
<feature type="transmembrane region" description="Helical" evidence="2">
    <location>
        <begin position="138"/>
        <end position="155"/>
    </location>
</feature>
<gene>
    <name evidence="3" type="ORF">SE17_05415</name>
</gene>
<evidence type="ECO:0000256" key="1">
    <source>
        <dbReference type="SAM" id="MobiDB-lite"/>
    </source>
</evidence>